<keyword evidence="3 5" id="KW-1133">Transmembrane helix</keyword>
<gene>
    <name evidence="6" type="ORF">JMJ35_003062</name>
</gene>
<sequence length="322" mass="35397">MAPPTPPSMPTGQTFTHFAYIPDLGANILYICIFGFYLLVQVALGIKFRTWDYMGAMLCGIFLEVAGYTARIFMRKYPDERTPFLMDNICLILGPAFLAASIYLCMGRIVVVYGRRLSRLSPRSILIIFICCDLTNLILQGVGGAISSTSLHQDQIQTGINVIIAGLATQVTSLLMFICLGVEFAFRVRSPSQDLAKETGDLRETKVWKAFLFGLALATFCTFTRSCFRIAELSQGFSGPLANNEVTFMVLEGAMMIIATGSLTLLHPGLCFQGHWKAGKEQWPQDHGVVESVYPKDGNSVNVTIETKEVQSTAVLGVKDMA</sequence>
<evidence type="ECO:0000256" key="3">
    <source>
        <dbReference type="ARBA" id="ARBA00022989"/>
    </source>
</evidence>
<reference evidence="6" key="1">
    <citation type="submission" date="2023-03" db="EMBL/GenBank/DDBJ databases">
        <title>Complete genome of Cladonia borealis.</title>
        <authorList>
            <person name="Park H."/>
        </authorList>
    </citation>
    <scope>NUCLEOTIDE SEQUENCE</scope>
    <source>
        <strain evidence="6">ANT050790</strain>
    </source>
</reference>
<dbReference type="Pfam" id="PF04479">
    <property type="entry name" value="RTA1"/>
    <property type="match status" value="1"/>
</dbReference>
<dbReference type="InterPro" id="IPR007568">
    <property type="entry name" value="RTA1"/>
</dbReference>
<feature type="transmembrane region" description="Helical" evidence="5">
    <location>
        <begin position="28"/>
        <end position="46"/>
    </location>
</feature>
<evidence type="ECO:0000313" key="6">
    <source>
        <dbReference type="EMBL" id="KAK0514445.1"/>
    </source>
</evidence>
<evidence type="ECO:0000256" key="1">
    <source>
        <dbReference type="ARBA" id="ARBA00004141"/>
    </source>
</evidence>
<feature type="transmembrane region" description="Helical" evidence="5">
    <location>
        <begin position="246"/>
        <end position="266"/>
    </location>
</feature>
<organism evidence="6 7">
    <name type="scientific">Cladonia borealis</name>
    <dbReference type="NCBI Taxonomy" id="184061"/>
    <lineage>
        <taxon>Eukaryota</taxon>
        <taxon>Fungi</taxon>
        <taxon>Dikarya</taxon>
        <taxon>Ascomycota</taxon>
        <taxon>Pezizomycotina</taxon>
        <taxon>Lecanoromycetes</taxon>
        <taxon>OSLEUM clade</taxon>
        <taxon>Lecanoromycetidae</taxon>
        <taxon>Lecanorales</taxon>
        <taxon>Lecanorineae</taxon>
        <taxon>Cladoniaceae</taxon>
        <taxon>Cladonia</taxon>
    </lineage>
</organism>
<feature type="transmembrane region" description="Helical" evidence="5">
    <location>
        <begin position="207"/>
        <end position="226"/>
    </location>
</feature>
<feature type="transmembrane region" description="Helical" evidence="5">
    <location>
        <begin position="158"/>
        <end position="186"/>
    </location>
</feature>
<name>A0AA39R617_9LECA</name>
<keyword evidence="4 5" id="KW-0472">Membrane</keyword>
<dbReference type="Proteomes" id="UP001166286">
    <property type="component" value="Unassembled WGS sequence"/>
</dbReference>
<comment type="subcellular location">
    <subcellularLocation>
        <location evidence="1">Membrane</location>
        <topology evidence="1">Multi-pass membrane protein</topology>
    </subcellularLocation>
</comment>
<keyword evidence="2 5" id="KW-0812">Transmembrane</keyword>
<dbReference type="AlphaFoldDB" id="A0AA39R617"/>
<keyword evidence="7" id="KW-1185">Reference proteome</keyword>
<accession>A0AA39R617</accession>
<proteinExistence type="predicted"/>
<dbReference type="GO" id="GO:0005886">
    <property type="term" value="C:plasma membrane"/>
    <property type="evidence" value="ECO:0007669"/>
    <property type="project" value="TreeGrafter"/>
</dbReference>
<feature type="transmembrane region" description="Helical" evidence="5">
    <location>
        <begin position="93"/>
        <end position="113"/>
    </location>
</feature>
<feature type="transmembrane region" description="Helical" evidence="5">
    <location>
        <begin position="125"/>
        <end position="146"/>
    </location>
</feature>
<dbReference type="PANTHER" id="PTHR31465:SF9">
    <property type="entry name" value="SPHINGOID LONG-CHAIN BASE TRANSPORTER RSB1"/>
    <property type="match status" value="1"/>
</dbReference>
<evidence type="ECO:0000256" key="4">
    <source>
        <dbReference type="ARBA" id="ARBA00023136"/>
    </source>
</evidence>
<evidence type="ECO:0000256" key="5">
    <source>
        <dbReference type="SAM" id="Phobius"/>
    </source>
</evidence>
<evidence type="ECO:0000256" key="2">
    <source>
        <dbReference type="ARBA" id="ARBA00022692"/>
    </source>
</evidence>
<dbReference type="GO" id="GO:0000324">
    <property type="term" value="C:fungal-type vacuole"/>
    <property type="evidence" value="ECO:0007669"/>
    <property type="project" value="TreeGrafter"/>
</dbReference>
<evidence type="ECO:0000313" key="7">
    <source>
        <dbReference type="Proteomes" id="UP001166286"/>
    </source>
</evidence>
<dbReference type="EMBL" id="JAFEKC020000005">
    <property type="protein sequence ID" value="KAK0514445.1"/>
    <property type="molecule type" value="Genomic_DNA"/>
</dbReference>
<feature type="transmembrane region" description="Helical" evidence="5">
    <location>
        <begin position="53"/>
        <end position="73"/>
    </location>
</feature>
<protein>
    <submittedName>
        <fullName evidence="6">Uncharacterized protein</fullName>
    </submittedName>
</protein>
<dbReference type="PANTHER" id="PTHR31465">
    <property type="entry name" value="PROTEIN RTA1-RELATED"/>
    <property type="match status" value="1"/>
</dbReference>
<comment type="caution">
    <text evidence="6">The sequence shown here is derived from an EMBL/GenBank/DDBJ whole genome shotgun (WGS) entry which is preliminary data.</text>
</comment>